<evidence type="ECO:0000313" key="3">
    <source>
        <dbReference type="Proteomes" id="UP000324241"/>
    </source>
</evidence>
<protein>
    <submittedName>
        <fullName evidence="2">Uncharacterized protein</fullName>
    </submittedName>
</protein>
<feature type="region of interest" description="Disordered" evidence="1">
    <location>
        <begin position="1"/>
        <end position="20"/>
    </location>
</feature>
<comment type="caution">
    <text evidence="2">The sequence shown here is derived from an EMBL/GenBank/DDBJ whole genome shotgun (WGS) entry which is preliminary data.</text>
</comment>
<evidence type="ECO:0000256" key="1">
    <source>
        <dbReference type="SAM" id="MobiDB-lite"/>
    </source>
</evidence>
<name>A0A5M9M2W0_9EURO</name>
<dbReference type="Proteomes" id="UP000324241">
    <property type="component" value="Unassembled WGS sequence"/>
</dbReference>
<reference evidence="2 3" key="1">
    <citation type="submission" date="2019-08" db="EMBL/GenBank/DDBJ databases">
        <title>The genome sequence of a newly discovered highly antifungal drug resistant Aspergillus species, Aspergillus tanneri NIH 1004.</title>
        <authorList>
            <person name="Mounaud S."/>
            <person name="Singh I."/>
            <person name="Joardar V."/>
            <person name="Pakala S."/>
            <person name="Pakala S."/>
            <person name="Venepally P."/>
            <person name="Chung J.K."/>
            <person name="Losada L."/>
            <person name="Nierman W.C."/>
        </authorList>
    </citation>
    <scope>NUCLEOTIDE SEQUENCE [LARGE SCALE GENOMIC DNA]</scope>
    <source>
        <strain evidence="2 3">NIH1004</strain>
    </source>
</reference>
<dbReference type="GeneID" id="54324757"/>
<dbReference type="RefSeq" id="XP_033420677.1">
    <property type="nucleotide sequence ID" value="XM_033566750.1"/>
</dbReference>
<gene>
    <name evidence="2" type="ORF">ATNIH1004_002055</name>
</gene>
<proteinExistence type="predicted"/>
<dbReference type="EMBL" id="QUQM01000012">
    <property type="protein sequence ID" value="KAA8641315.1"/>
    <property type="molecule type" value="Genomic_DNA"/>
</dbReference>
<organism evidence="2 3">
    <name type="scientific">Aspergillus tanneri</name>
    <dbReference type="NCBI Taxonomy" id="1220188"/>
    <lineage>
        <taxon>Eukaryota</taxon>
        <taxon>Fungi</taxon>
        <taxon>Dikarya</taxon>
        <taxon>Ascomycota</taxon>
        <taxon>Pezizomycotina</taxon>
        <taxon>Eurotiomycetes</taxon>
        <taxon>Eurotiomycetidae</taxon>
        <taxon>Eurotiales</taxon>
        <taxon>Aspergillaceae</taxon>
        <taxon>Aspergillus</taxon>
        <taxon>Aspergillus subgen. Circumdati</taxon>
    </lineage>
</organism>
<accession>A0A5M9M2W0</accession>
<dbReference type="AlphaFoldDB" id="A0A5M9M2W0"/>
<evidence type="ECO:0000313" key="2">
    <source>
        <dbReference type="EMBL" id="KAA8641315.1"/>
    </source>
</evidence>
<sequence length="117" mass="13298">MAADPTPSAGDENGHSKGRDYAEETLARIRYRDEICWFNAPVPDDTMRQQSAWILLPNACLFRTISFRTVQTATLPAGWPADLQHLGAKAARRTWGTRSSLRHLFLMQKQNPGIRRF</sequence>